<dbReference type="EC" id="1.1.1.305" evidence="2"/>
<dbReference type="PANTHER" id="PTHR11138:SF5">
    <property type="entry name" value="METHIONYL-TRNA FORMYLTRANSFERASE, MITOCHONDRIAL"/>
    <property type="match status" value="1"/>
</dbReference>
<dbReference type="CDD" id="cd08369">
    <property type="entry name" value="FMT_core"/>
    <property type="match status" value="1"/>
</dbReference>
<reference evidence="2" key="1">
    <citation type="journal article" date="2014" name="Genome Biol. Evol.">
        <title>Pangenome evidence for extensive interdomain horizontal transfer affecting lineage core and shell genes in uncultured planktonic thaumarchaeota and euryarchaeota.</title>
        <authorList>
            <person name="Deschamps P."/>
            <person name="Zivanovic Y."/>
            <person name="Moreira D."/>
            <person name="Rodriguez-Valera F."/>
            <person name="Lopez-Garcia P."/>
        </authorList>
    </citation>
    <scope>NUCLEOTIDE SEQUENCE</scope>
</reference>
<proteinExistence type="predicted"/>
<evidence type="ECO:0000259" key="1">
    <source>
        <dbReference type="Pfam" id="PF00551"/>
    </source>
</evidence>
<organism evidence="2">
    <name type="scientific">uncultured marine thaumarchaeote KM3_53_B02</name>
    <dbReference type="NCBI Taxonomy" id="1456180"/>
    <lineage>
        <taxon>Archaea</taxon>
        <taxon>Nitrososphaerota</taxon>
        <taxon>environmental samples</taxon>
    </lineage>
</organism>
<gene>
    <name evidence="2" type="primary">arnA</name>
    <name evidence="2" type="synonym">pmrI</name>
</gene>
<dbReference type="Pfam" id="PF00551">
    <property type="entry name" value="Formyl_trans_N"/>
    <property type="match status" value="1"/>
</dbReference>
<sequence length="213" mass="24719">MLGKGSLAIKISNWFFNSNEYDLIYTVPVIPEPTWTDSFKNWSSSKNIPTIDSGDYNDISGINSNDWKVDLCFSVFYDKIIKEWFIKKCEQILNLHNAPLPRYRGVRPINWALKNNEKKHGVTIHEITPGIDDGPIISQLEYPIYPYFDEVKDVYGRALEYGWTLFLQTIPILEKITPEKQNESTATYYSKKEDHLLGERADFTKKSSLKHSD</sequence>
<dbReference type="InterPro" id="IPR036477">
    <property type="entry name" value="Formyl_transf_N_sf"/>
</dbReference>
<dbReference type="InterPro" id="IPR002376">
    <property type="entry name" value="Formyl_transf_N"/>
</dbReference>
<dbReference type="PANTHER" id="PTHR11138">
    <property type="entry name" value="METHIONYL-TRNA FORMYLTRANSFERASE"/>
    <property type="match status" value="1"/>
</dbReference>
<feature type="domain" description="Formyl transferase N-terminal" evidence="1">
    <location>
        <begin position="66"/>
        <end position="168"/>
    </location>
</feature>
<name>A0A075H6H8_9ARCH</name>
<dbReference type="GO" id="GO:0004479">
    <property type="term" value="F:methionyl-tRNA formyltransferase activity"/>
    <property type="evidence" value="ECO:0007669"/>
    <property type="project" value="TreeGrafter"/>
</dbReference>
<dbReference type="GO" id="GO:0099618">
    <property type="term" value="F:UDP-glucuronate dehydrogenase activity"/>
    <property type="evidence" value="ECO:0007669"/>
    <property type="project" value="UniProtKB-EC"/>
</dbReference>
<accession>A0A075H6H8</accession>
<evidence type="ECO:0000313" key="2">
    <source>
        <dbReference type="EMBL" id="AIF11619.1"/>
    </source>
</evidence>
<keyword evidence="2" id="KW-0560">Oxidoreductase</keyword>
<dbReference type="SUPFAM" id="SSF53328">
    <property type="entry name" value="Formyltransferase"/>
    <property type="match status" value="1"/>
</dbReference>
<keyword evidence="2" id="KW-0808">Transferase</keyword>
<dbReference type="EMBL" id="KF900922">
    <property type="protein sequence ID" value="AIF11619.1"/>
    <property type="molecule type" value="Genomic_DNA"/>
</dbReference>
<dbReference type="Gene3D" id="3.40.50.12230">
    <property type="match status" value="1"/>
</dbReference>
<protein>
    <submittedName>
        <fullName evidence="2">Methionyl-tRNA formyltransferase (ArnA, pmrI)</fullName>
        <ecNumber evidence="2">1.1.1.305</ecNumber>
    </submittedName>
</protein>
<dbReference type="AlphaFoldDB" id="A0A075H6H8"/>